<evidence type="ECO:0000313" key="1">
    <source>
        <dbReference type="EMBL" id="QEW25513.1"/>
    </source>
</evidence>
<dbReference type="OrthoDB" id="3034735at2"/>
<dbReference type="EMBL" id="CP031598">
    <property type="protein sequence ID" value="QEW25513.1"/>
    <property type="molecule type" value="Genomic_DNA"/>
</dbReference>
<evidence type="ECO:0000313" key="2">
    <source>
        <dbReference type="Proteomes" id="UP000325785"/>
    </source>
</evidence>
<accession>A0A5P3A9X2</accession>
<protein>
    <submittedName>
        <fullName evidence="1">Uncharacterized protein</fullName>
    </submittedName>
</protein>
<gene>
    <name evidence="1" type="ORF">RIdsm_01300</name>
</gene>
<dbReference type="RefSeq" id="WP_057814641.1">
    <property type="nucleotide sequence ID" value="NZ_CP031598.1"/>
</dbReference>
<dbReference type="KEGG" id="rid:RIdsm_01300"/>
<reference evidence="1 2" key="1">
    <citation type="submission" date="2018-08" db="EMBL/GenBank/DDBJ databases">
        <title>Genetic Globetrotter - A new plasmid hitch-hiking vast phylogenetic and geographic distances.</title>
        <authorList>
            <person name="Vollmers J."/>
            <person name="Petersen J."/>
        </authorList>
    </citation>
    <scope>NUCLEOTIDE SEQUENCE [LARGE SCALE GENOMIC DNA]</scope>
    <source>
        <strain evidence="1 2">DSM 26383</strain>
    </source>
</reference>
<sequence>MTRVTDATGLMAFWADIEPGYVLRYQEWHNCEHVPERVSIPGFLRGRRYRAEDGTPHFLMIYETEAPEVLSSDAYLAALNAPTDWTREALTYFRNPTRNIYRRVEAAGRELRFCAPWLISLQFNRDEAPGGADVAPWLAAMAEAPGIGRVQLWAVDEAVSGIQTSERKIYGGGPGEQKYLLLVEAEAPHPSASEALAAADAAAPAMGARKNEVPGRFWLEIAHEDKTAGKDEA</sequence>
<name>A0A5P3A9X2_9RHOB</name>
<dbReference type="AlphaFoldDB" id="A0A5P3A9X2"/>
<dbReference type="Proteomes" id="UP000325785">
    <property type="component" value="Chromosome"/>
</dbReference>
<proteinExistence type="predicted"/>
<organism evidence="1 2">
    <name type="scientific">Roseovarius indicus</name>
    <dbReference type="NCBI Taxonomy" id="540747"/>
    <lineage>
        <taxon>Bacteria</taxon>
        <taxon>Pseudomonadati</taxon>
        <taxon>Pseudomonadota</taxon>
        <taxon>Alphaproteobacteria</taxon>
        <taxon>Rhodobacterales</taxon>
        <taxon>Roseobacteraceae</taxon>
        <taxon>Roseovarius</taxon>
    </lineage>
</organism>